<evidence type="ECO:0000313" key="2">
    <source>
        <dbReference type="EMBL" id="HAI2780437.1"/>
    </source>
</evidence>
<dbReference type="PANTHER" id="PTHR35037">
    <property type="entry name" value="C-TERMINAL REGION OF AIDA-LIKE PROTEIN"/>
    <property type="match status" value="1"/>
</dbReference>
<dbReference type="NCBIfam" id="TIGR01414">
    <property type="entry name" value="autotrans_barl"/>
    <property type="match status" value="1"/>
</dbReference>
<dbReference type="GO" id="GO:0019867">
    <property type="term" value="C:outer membrane"/>
    <property type="evidence" value="ECO:0007669"/>
    <property type="project" value="InterPro"/>
</dbReference>
<organism evidence="2">
    <name type="scientific">Escherichia coli</name>
    <dbReference type="NCBI Taxonomy" id="562"/>
    <lineage>
        <taxon>Bacteria</taxon>
        <taxon>Pseudomonadati</taxon>
        <taxon>Pseudomonadota</taxon>
        <taxon>Gammaproteobacteria</taxon>
        <taxon>Enterobacterales</taxon>
        <taxon>Enterobacteriaceae</taxon>
        <taxon>Escherichia</taxon>
    </lineage>
</organism>
<dbReference type="PRINTS" id="PR01484">
    <property type="entry name" value="PRTACTNFAMLY"/>
</dbReference>
<dbReference type="InterPro" id="IPR005546">
    <property type="entry name" value="Autotransporte_beta"/>
</dbReference>
<sequence>TDAGAGFEQTLTGMTVGIDSRNDIPEGIATLGAFMGYSHSHIGFDRGGHGSVDSYSLGGYASWEHESGFYLDGVVKLNRFESNVAGKMSSGGAANGSYHSNGLGGHIETGMRFTDGNWNLTPYASLTGFTADNPEYHLSNGMESKSVDTRSIYRELGATLSYNMRLGNGMEVEPWLKAAVRKEFVDDNRVKVNSDGNFVNDLSGRRGIYQAGIKASFSSTLSGHLGVGYSNGAGMESPWNAVAGVNWSF</sequence>
<dbReference type="Pfam" id="PF03797">
    <property type="entry name" value="Autotransporter"/>
    <property type="match status" value="1"/>
</dbReference>
<dbReference type="InterPro" id="IPR003991">
    <property type="entry name" value="Pertactin_virulence_factor"/>
</dbReference>
<dbReference type="InterPro" id="IPR051551">
    <property type="entry name" value="Autotransporter_adhesion"/>
</dbReference>
<proteinExistence type="predicted"/>
<dbReference type="EMBL" id="DABDXB010000021">
    <property type="protein sequence ID" value="HAI2780437.1"/>
    <property type="molecule type" value="Genomic_DNA"/>
</dbReference>
<accession>A0A793DL49</accession>
<protein>
    <submittedName>
        <fullName evidence="2">Autotransporter outer membrane beta-barrel domain-containing protein</fullName>
    </submittedName>
</protein>
<comment type="caution">
    <text evidence="2">The sequence shown here is derived from an EMBL/GenBank/DDBJ whole genome shotgun (WGS) entry which is preliminary data.</text>
</comment>
<dbReference type="AlphaFoldDB" id="A0A793DL49"/>
<dbReference type="PROSITE" id="PS51208">
    <property type="entry name" value="AUTOTRANSPORTER"/>
    <property type="match status" value="1"/>
</dbReference>
<reference evidence="2" key="2">
    <citation type="submission" date="2020-03" db="EMBL/GenBank/DDBJ databases">
        <authorList>
            <consortium name="NCBI Pathogen Detection Project"/>
        </authorList>
    </citation>
    <scope>NUCLEOTIDE SEQUENCE</scope>
    <source>
        <strain evidence="2">2014C-4396-P10-2</strain>
    </source>
</reference>
<dbReference type="RefSeq" id="WP_032288914.1">
    <property type="nucleotide sequence ID" value="NZ_JABWEJ010000155.1"/>
</dbReference>
<gene>
    <name evidence="2" type="ORF">HJK69_003558</name>
</gene>
<dbReference type="PANTHER" id="PTHR35037:SF7">
    <property type="entry name" value="AUTOTRANSPORTER"/>
    <property type="match status" value="1"/>
</dbReference>
<dbReference type="SMART" id="SM00869">
    <property type="entry name" value="Autotransporter"/>
    <property type="match status" value="1"/>
</dbReference>
<feature type="domain" description="Autotransporter" evidence="1">
    <location>
        <begin position="1"/>
        <end position="249"/>
    </location>
</feature>
<reference evidence="2" key="1">
    <citation type="journal article" date="2018" name="Genome Biol.">
        <title>SKESA: strategic k-mer extension for scrupulous assemblies.</title>
        <authorList>
            <person name="Souvorov A."/>
            <person name="Agarwala R."/>
            <person name="Lipman D.J."/>
        </authorList>
    </citation>
    <scope>NUCLEOTIDE SEQUENCE</scope>
    <source>
        <strain evidence="2">2014C-4396-P10-2</strain>
    </source>
</reference>
<dbReference type="InterPro" id="IPR006315">
    <property type="entry name" value="OM_autotransptr_brl_dom"/>
</dbReference>
<evidence type="ECO:0000259" key="1">
    <source>
        <dbReference type="PROSITE" id="PS51208"/>
    </source>
</evidence>
<dbReference type="Gene3D" id="2.40.128.130">
    <property type="entry name" value="Autotransporter beta-domain"/>
    <property type="match status" value="1"/>
</dbReference>
<dbReference type="InterPro" id="IPR036709">
    <property type="entry name" value="Autotransporte_beta_dom_sf"/>
</dbReference>
<name>A0A793DL49_ECOLX</name>
<feature type="non-terminal residue" evidence="2">
    <location>
        <position position="1"/>
    </location>
</feature>
<dbReference type="SUPFAM" id="SSF103515">
    <property type="entry name" value="Autotransporter"/>
    <property type="match status" value="1"/>
</dbReference>